<dbReference type="PANTHER" id="PTHR48050:SF13">
    <property type="entry name" value="STEROL 3-BETA-GLUCOSYLTRANSFERASE UGT80A2"/>
    <property type="match status" value="1"/>
</dbReference>
<protein>
    <submittedName>
        <fullName evidence="2">Glycosyl transferase</fullName>
    </submittedName>
</protein>
<dbReference type="STRING" id="1178516.AWR27_14780"/>
<evidence type="ECO:0000313" key="3">
    <source>
        <dbReference type="Proteomes" id="UP000187941"/>
    </source>
</evidence>
<proteinExistence type="predicted"/>
<keyword evidence="2" id="KW-0808">Transferase</keyword>
<gene>
    <name evidence="2" type="ORF">AWR27_14780</name>
</gene>
<dbReference type="KEGG" id="smon:AWR27_14780"/>
<dbReference type="GO" id="GO:0016758">
    <property type="term" value="F:hexosyltransferase activity"/>
    <property type="evidence" value="ECO:0007669"/>
    <property type="project" value="UniProtKB-ARBA"/>
</dbReference>
<dbReference type="SUPFAM" id="SSF53756">
    <property type="entry name" value="UDP-Glycosyltransferase/glycogen phosphorylase"/>
    <property type="match status" value="1"/>
</dbReference>
<name>A0A1P9X4H4_9BACT</name>
<dbReference type="CDD" id="cd03784">
    <property type="entry name" value="GT1_Gtf-like"/>
    <property type="match status" value="1"/>
</dbReference>
<evidence type="ECO:0000313" key="2">
    <source>
        <dbReference type="EMBL" id="AQG82507.1"/>
    </source>
</evidence>
<sequence length="449" mass="50132">MPTYRILIATVPADGHFNPLTGVAMYLKQQGHDVRWYTGLNYQQRVDKMGLPFYSFRQARAITQDNLDEVFPEREKIKGTIAKIKFDIRNVFLGNVPANLEDVRQIKQSFDFDVLLCDVGFIAGHLIQEVLHKPVVAVGVAPLGEASRDLPPTTLGLTPGRGPLGRMRDALLRAVFPKLIFGDSLTYYNELIRPYGLPEMPDTILDMMIRHSALYLQSGVPGFEYTRSDMNPNVRFVGPLLPYKKTAAPPFAYANLARTYEKVVLISQGTVDNKDPEKLIVPTLEAFKDKPYLLLVATGGMHTAALQARYPQINIIVADFIDYDATLPHTDLFVTCGGYGSVLLSLNYGVPLLAAGKHEGKNEIVARIGYFNVGVNLGTETPTSKQIAAGAREVWQNPVYKQNGARLRQEFKQYDPNRLTERYIREAIARFNIRPIESNSSRPSLASSV</sequence>
<dbReference type="GO" id="GO:0017000">
    <property type="term" value="P:antibiotic biosynthetic process"/>
    <property type="evidence" value="ECO:0007669"/>
    <property type="project" value="UniProtKB-ARBA"/>
</dbReference>
<dbReference type="InterPro" id="IPR050426">
    <property type="entry name" value="Glycosyltransferase_28"/>
</dbReference>
<dbReference type="InterPro" id="IPR002213">
    <property type="entry name" value="UDP_glucos_trans"/>
</dbReference>
<reference evidence="2 3" key="1">
    <citation type="submission" date="2016-01" db="EMBL/GenBank/DDBJ databases">
        <authorList>
            <person name="Oliw E.H."/>
        </authorList>
    </citation>
    <scope>NUCLEOTIDE SEQUENCE [LARGE SCALE GENOMIC DNA]</scope>
    <source>
        <strain evidence="2 3">DY10</strain>
    </source>
</reference>
<dbReference type="GO" id="GO:0008194">
    <property type="term" value="F:UDP-glycosyltransferase activity"/>
    <property type="evidence" value="ECO:0007669"/>
    <property type="project" value="InterPro"/>
</dbReference>
<dbReference type="PANTHER" id="PTHR48050">
    <property type="entry name" value="STEROL 3-BETA-GLUCOSYLTRANSFERASE"/>
    <property type="match status" value="1"/>
</dbReference>
<keyword evidence="3" id="KW-1185">Reference proteome</keyword>
<dbReference type="EMBL" id="CP014263">
    <property type="protein sequence ID" value="AQG82507.1"/>
    <property type="molecule type" value="Genomic_DNA"/>
</dbReference>
<evidence type="ECO:0000259" key="1">
    <source>
        <dbReference type="Pfam" id="PF06722"/>
    </source>
</evidence>
<organism evidence="2 3">
    <name type="scientific">Spirosoma montaniterrae</name>
    <dbReference type="NCBI Taxonomy" id="1178516"/>
    <lineage>
        <taxon>Bacteria</taxon>
        <taxon>Pseudomonadati</taxon>
        <taxon>Bacteroidota</taxon>
        <taxon>Cytophagia</taxon>
        <taxon>Cytophagales</taxon>
        <taxon>Cytophagaceae</taxon>
        <taxon>Spirosoma</taxon>
    </lineage>
</organism>
<feature type="domain" description="Erythromycin biosynthesis protein CIII-like C-terminal" evidence="1">
    <location>
        <begin position="314"/>
        <end position="411"/>
    </location>
</feature>
<accession>A0A1P9X4H4</accession>
<dbReference type="AlphaFoldDB" id="A0A1P9X4H4"/>
<dbReference type="Gene3D" id="3.40.50.2000">
    <property type="entry name" value="Glycogen Phosphorylase B"/>
    <property type="match status" value="2"/>
</dbReference>
<dbReference type="OrthoDB" id="764352at2"/>
<dbReference type="InterPro" id="IPR010610">
    <property type="entry name" value="EryCIII-like_C"/>
</dbReference>
<dbReference type="Pfam" id="PF06722">
    <property type="entry name" value="EryCIII-like_C"/>
    <property type="match status" value="1"/>
</dbReference>
<dbReference type="Proteomes" id="UP000187941">
    <property type="component" value="Chromosome"/>
</dbReference>